<proteinExistence type="predicted"/>
<dbReference type="Proteomes" id="UP000698800">
    <property type="component" value="Unassembled WGS sequence"/>
</dbReference>
<evidence type="ECO:0000313" key="1">
    <source>
        <dbReference type="EMBL" id="KAH0536045.1"/>
    </source>
</evidence>
<evidence type="ECO:0000313" key="2">
    <source>
        <dbReference type="Proteomes" id="UP000698800"/>
    </source>
</evidence>
<dbReference type="InterPro" id="IPR036770">
    <property type="entry name" value="Ankyrin_rpt-contain_sf"/>
</dbReference>
<organism evidence="1 2">
    <name type="scientific">Glutinoglossum americanum</name>
    <dbReference type="NCBI Taxonomy" id="1670608"/>
    <lineage>
        <taxon>Eukaryota</taxon>
        <taxon>Fungi</taxon>
        <taxon>Dikarya</taxon>
        <taxon>Ascomycota</taxon>
        <taxon>Pezizomycotina</taxon>
        <taxon>Geoglossomycetes</taxon>
        <taxon>Geoglossales</taxon>
        <taxon>Geoglossaceae</taxon>
        <taxon>Glutinoglossum</taxon>
    </lineage>
</organism>
<sequence>MSAINGRHRPTFELLGGHLKETTPLSSKQWNWRSWSDENSGALNPAVRSRDSKIVKIFLKASADQLKRFKGKTALRQAAQIGDEKLWSSFYCPTNLKTLPPTILGIL</sequence>
<dbReference type="SUPFAM" id="SSF48403">
    <property type="entry name" value="Ankyrin repeat"/>
    <property type="match status" value="1"/>
</dbReference>
<dbReference type="AlphaFoldDB" id="A0A9P8L0E6"/>
<reference evidence="1" key="1">
    <citation type="submission" date="2021-03" db="EMBL/GenBank/DDBJ databases">
        <title>Comparative genomics and phylogenomic investigation of the class Geoglossomycetes provide insights into ecological specialization and systematics.</title>
        <authorList>
            <person name="Melie T."/>
            <person name="Pirro S."/>
            <person name="Miller A.N."/>
            <person name="Quandt A."/>
        </authorList>
    </citation>
    <scope>NUCLEOTIDE SEQUENCE</scope>
    <source>
        <strain evidence="1">GBOQ0MN5Z8</strain>
    </source>
</reference>
<keyword evidence="2" id="KW-1185">Reference proteome</keyword>
<protein>
    <submittedName>
        <fullName evidence="1">Uncharacterized protein</fullName>
    </submittedName>
</protein>
<accession>A0A9P8L0E6</accession>
<name>A0A9P8L0E6_9PEZI</name>
<comment type="caution">
    <text evidence="1">The sequence shown here is derived from an EMBL/GenBank/DDBJ whole genome shotgun (WGS) entry which is preliminary data.</text>
</comment>
<gene>
    <name evidence="1" type="ORF">FGG08_007052</name>
</gene>
<dbReference type="EMBL" id="JAGHQL010000241">
    <property type="protein sequence ID" value="KAH0536045.1"/>
    <property type="molecule type" value="Genomic_DNA"/>
</dbReference>